<dbReference type="Proteomes" id="UP001055072">
    <property type="component" value="Unassembled WGS sequence"/>
</dbReference>
<keyword evidence="2" id="KW-1185">Reference proteome</keyword>
<organism evidence="1 2">
    <name type="scientific">Irpex rosettiformis</name>
    <dbReference type="NCBI Taxonomy" id="378272"/>
    <lineage>
        <taxon>Eukaryota</taxon>
        <taxon>Fungi</taxon>
        <taxon>Dikarya</taxon>
        <taxon>Basidiomycota</taxon>
        <taxon>Agaricomycotina</taxon>
        <taxon>Agaricomycetes</taxon>
        <taxon>Polyporales</taxon>
        <taxon>Irpicaceae</taxon>
        <taxon>Irpex</taxon>
    </lineage>
</organism>
<evidence type="ECO:0000313" key="2">
    <source>
        <dbReference type="Proteomes" id="UP001055072"/>
    </source>
</evidence>
<gene>
    <name evidence="1" type="ORF">BDY19DRAFT_989915</name>
</gene>
<comment type="caution">
    <text evidence="1">The sequence shown here is derived from an EMBL/GenBank/DDBJ whole genome shotgun (WGS) entry which is preliminary data.</text>
</comment>
<accession>A0ACB8UFW9</accession>
<name>A0ACB8UFW9_9APHY</name>
<evidence type="ECO:0000313" key="1">
    <source>
        <dbReference type="EMBL" id="KAI0093258.1"/>
    </source>
</evidence>
<dbReference type="EMBL" id="MU274902">
    <property type="protein sequence ID" value="KAI0093258.1"/>
    <property type="molecule type" value="Genomic_DNA"/>
</dbReference>
<protein>
    <submittedName>
        <fullName evidence="1">SNF2 family N-terminal domain-containing protein</fullName>
    </submittedName>
</protein>
<sequence>MQQDSDVEVNNAPEIDPDADADGDLEEASDSDLDQLTPQTSTHPVASSSYLNKRAVKDEEDSGYEDDPEPDDEDEEDASYADEEYGVAKPPKKPSGSSSGTKKRKAPSKPRAVTRHSPSDSDSDYGARSKKKKRPRVSGDEIRVSSRGTKVPNYVDDVHDFEQYEEDEVLLGGYVDPNAIQKEEDEIEGVLGHSRDDEAEPGLDDNWYTNIRFHIKWKNFSHLHNTDETYEFLKRFKGLKRVDNYIKAYKVYEERLKAPDLSQEDKEVLFLDKEREKEEYETYKTVERIIAQREGETGQVEYFVKWNNLNYENCTWELQDEIRSIAKEQIEAFRQREADAKFPYKSTNYPRAQRPSFKKITEDPDYIVSTGGELKDFQLTGLNWLAYLWSKGENGILADEMGLGKTVQSVSFLSYLFHTMRQYGPFLVIVPLSTITAWQSQFATWAPDLNVITYIGTAHSRDVIRRFEFGASSKKLKMNVLLTTYEITLRDVKELGEIKWQVLAVDEAHRLKNSESQLYEALRSFSAASKLLITGTPLQNNVKELLSLMHFLMPEKFQLSNEFDLNDVDHEHKIKELHNQLESLMLRRLKKDVLTSLPTKSERILRVEMSALQTHFYKNILTKNFQGLVKSANGNNNISLLNIAMELKKAANHPYLFDGAETRTDNTEETLKGLVMSSGKMVLLDKLLARLRQDGHRVLIFSQMVRMLDIMSDYMSLRGYQHQRLDGMVSSEARKKSIAHFNAPGSPDFAFLLSTRAGGLGINLETADTVIIFDVSSSVAPVLRVSRVFSRHTYSDTFPQSDWNPQNDLQAMARAHRIGQKSHVSVYRFVSKDTMEEDVLERAKKKMVLEYAIINQMDTTQAHLSSKGLTTTKENSKTTDLSKDELHAVLKYGAQRIFDKDDSQQNQKLDEMDLDDILNRAEHHETMASNNDGTSLGGEGFLAQFANVSDVKNDMNWEDIIPLEERQKFELDEERRKAEELAVQEREAKDRKRSHAPVSYEGMDVEVPAPAPAPKKPKHPAPQRKTASQKAMELKERDVRVLIRSLQRWGDIRQRYDVIVAEAKLQDKNRGMIIDTADDIIELCARAVEENNSEKRARIAAGETLTNAQKSKAVLVQYNNVGNINAETVLSRHRDLQVLFRYLSDVDDVYQWQIPIDNIRPTLNWSGRWGHHEDAMLLVGAYLYGFGNWEAMAKDPKLGLEGKFFLEEGKKGEDASTKPIPNAIHLVRRGDYLLGILREHDEKIRAIESTLQRKTSGGYKTSLSPPPPVASTSYNVVRRRAESEAVASIDEGSTKKRKRRPTPTFTDSSSSDECPSMDEAATKEELRPVKKQLKNLKLSGGDMPRDEKVAILKESLAAIGKRIEAVLLEKAQKGEDTKRWKRHLWTFVTLFWPKKVKAAKLEELHTKMVTKEKESSSAPRAGSSEVSASKKPRLSSTAPARPNGSSSSSHMNGKYR</sequence>
<reference evidence="1" key="1">
    <citation type="journal article" date="2021" name="Environ. Microbiol.">
        <title>Gene family expansions and transcriptome signatures uncover fungal adaptations to wood decay.</title>
        <authorList>
            <person name="Hage H."/>
            <person name="Miyauchi S."/>
            <person name="Viragh M."/>
            <person name="Drula E."/>
            <person name="Min B."/>
            <person name="Chaduli D."/>
            <person name="Navarro D."/>
            <person name="Favel A."/>
            <person name="Norest M."/>
            <person name="Lesage-Meessen L."/>
            <person name="Balint B."/>
            <person name="Merenyi Z."/>
            <person name="de Eugenio L."/>
            <person name="Morin E."/>
            <person name="Martinez A.T."/>
            <person name="Baldrian P."/>
            <person name="Stursova M."/>
            <person name="Martinez M.J."/>
            <person name="Novotny C."/>
            <person name="Magnuson J.K."/>
            <person name="Spatafora J.W."/>
            <person name="Maurice S."/>
            <person name="Pangilinan J."/>
            <person name="Andreopoulos W."/>
            <person name="LaButti K."/>
            <person name="Hundley H."/>
            <person name="Na H."/>
            <person name="Kuo A."/>
            <person name="Barry K."/>
            <person name="Lipzen A."/>
            <person name="Henrissat B."/>
            <person name="Riley R."/>
            <person name="Ahrendt S."/>
            <person name="Nagy L.G."/>
            <person name="Grigoriev I.V."/>
            <person name="Martin F."/>
            <person name="Rosso M.N."/>
        </authorList>
    </citation>
    <scope>NUCLEOTIDE SEQUENCE</scope>
    <source>
        <strain evidence="1">CBS 384.51</strain>
    </source>
</reference>
<proteinExistence type="predicted"/>